<comment type="caution">
    <text evidence="1">The sequence shown here is derived from an EMBL/GenBank/DDBJ whole genome shotgun (WGS) entry which is preliminary data.</text>
</comment>
<dbReference type="RefSeq" id="WP_133196899.1">
    <property type="nucleotide sequence ID" value="NZ_JBHUCW010000033.1"/>
</dbReference>
<dbReference type="AlphaFoldDB" id="A0A4R5M745"/>
<evidence type="ECO:0000313" key="1">
    <source>
        <dbReference type="EMBL" id="TDG21497.1"/>
    </source>
</evidence>
<name>A0A4R5M745_9BURK</name>
<proteinExistence type="predicted"/>
<keyword evidence="2" id="KW-1185">Reference proteome</keyword>
<dbReference type="EMBL" id="SMRP01000011">
    <property type="protein sequence ID" value="TDG21497.1"/>
    <property type="molecule type" value="Genomic_DNA"/>
</dbReference>
<organism evidence="1 2">
    <name type="scientific">Paraburkholderia silviterrae</name>
    <dbReference type="NCBI Taxonomy" id="2528715"/>
    <lineage>
        <taxon>Bacteria</taxon>
        <taxon>Pseudomonadati</taxon>
        <taxon>Pseudomonadota</taxon>
        <taxon>Betaproteobacteria</taxon>
        <taxon>Burkholderiales</taxon>
        <taxon>Burkholderiaceae</taxon>
        <taxon>Paraburkholderia</taxon>
    </lineage>
</organism>
<accession>A0A4R5M745</accession>
<protein>
    <submittedName>
        <fullName evidence="1">Uncharacterized protein</fullName>
    </submittedName>
</protein>
<reference evidence="1 2" key="1">
    <citation type="submission" date="2019-03" db="EMBL/GenBank/DDBJ databases">
        <title>Paraburkholderia sp. 4M-K11, isolated from subtropical forest soil.</title>
        <authorList>
            <person name="Gao Z.-H."/>
            <person name="Qiu L.-H."/>
        </authorList>
    </citation>
    <scope>NUCLEOTIDE SEQUENCE [LARGE SCALE GENOMIC DNA]</scope>
    <source>
        <strain evidence="1 2">4M-K11</strain>
    </source>
</reference>
<evidence type="ECO:0000313" key="2">
    <source>
        <dbReference type="Proteomes" id="UP000295722"/>
    </source>
</evidence>
<gene>
    <name evidence="1" type="ORF">EYW47_21750</name>
</gene>
<sequence length="196" mass="21417">MLNLLASRIRVDAMSRKASRPGCAQYKANSARYSGFKSARFPQGTKQGSGITDNCHCRTSELLIVTAARAVGRIGLGHNGLGHAGLRHARRKWRSAHRTASAADARNERTVPRARLAHSAISAWCCARNNNAAAPGRRYSECTEITAGRAPSAWLARRRLKEKERGRRAGQAAKLIEDRQLLLSKASAPFVKTGEF</sequence>
<dbReference type="Proteomes" id="UP000295722">
    <property type="component" value="Unassembled WGS sequence"/>
</dbReference>